<reference evidence="8 10" key="1">
    <citation type="submission" date="2020-06" db="EMBL/GenBank/DDBJ databases">
        <title>Anoxygenic phototrophic Chloroflexota member uses a Type I reaction center.</title>
        <authorList>
            <person name="Tsuji J.M."/>
            <person name="Shaw N.A."/>
            <person name="Nagashima S."/>
            <person name="Venkiteswaran J."/>
            <person name="Schiff S.L."/>
            <person name="Hanada S."/>
            <person name="Tank M."/>
            <person name="Neufeld J.D."/>
        </authorList>
    </citation>
    <scope>NUCLEOTIDE SEQUENCE [LARGE SCALE GENOMIC DNA]</scope>
    <source>
        <strain evidence="8">L227-S17</strain>
    </source>
</reference>
<keyword evidence="4 8" id="KW-0418">Kinase</keyword>
<dbReference type="CDD" id="cd01164">
    <property type="entry name" value="FruK_PfkB_like"/>
    <property type="match status" value="1"/>
</dbReference>
<sequence>MILNLLPNPALDKTVVVEGFETGKIHRPGEVLILAGGKGFNFARSLKNLGVDSLVVAPLGGLLGNYLLELAKTDSLACDPQPVKAELRTCLTIIDPAAQYRLTELYEKGKPLEETEWANLISRTISHFPEAQFLTISGSFPPGVPESGLVALLQEANRINLLVLIDSYGAQVKRVFNLAPALLKINQHEAAELTGLRVNNPSEAIQAARKLQRQGIAQVVITLGKFGAMGLTAQGESFSWASPPVTPVVSAVGSGDALFAGIAMGLAKGWSLPEALRWGVAAGAANTLQIGAGRFELQQVEQLLPSNPIEGA</sequence>
<keyword evidence="5" id="KW-0067">ATP-binding</keyword>
<dbReference type="RefSeq" id="WP_341468061.1">
    <property type="nucleotide sequence ID" value="NZ_CP128399.1"/>
</dbReference>
<reference evidence="9" key="2">
    <citation type="journal article" date="2024" name="Nature">
        <title>Anoxygenic phototroph of the Chloroflexota uses a type I reaction centre.</title>
        <authorList>
            <person name="Tsuji J.M."/>
            <person name="Shaw N.A."/>
            <person name="Nagashima S."/>
            <person name="Venkiteswaran J.J."/>
            <person name="Schiff S.L."/>
            <person name="Watanabe T."/>
            <person name="Fukui M."/>
            <person name="Hanada S."/>
            <person name="Tank M."/>
            <person name="Neufeld J.D."/>
        </authorList>
    </citation>
    <scope>NUCLEOTIDE SEQUENCE</scope>
    <source>
        <strain evidence="9">L227-S17</strain>
    </source>
</reference>
<protein>
    <submittedName>
        <fullName evidence="8">Hexose kinase</fullName>
        <ecNumber evidence="8">2.7.1.-</ecNumber>
    </submittedName>
</protein>
<evidence type="ECO:0000256" key="5">
    <source>
        <dbReference type="ARBA" id="ARBA00022840"/>
    </source>
</evidence>
<name>A0A8T7M229_9CHLR</name>
<dbReference type="InterPro" id="IPR011611">
    <property type="entry name" value="PfkB_dom"/>
</dbReference>
<evidence type="ECO:0000259" key="7">
    <source>
        <dbReference type="Pfam" id="PF00294"/>
    </source>
</evidence>
<evidence type="ECO:0000256" key="4">
    <source>
        <dbReference type="ARBA" id="ARBA00022777"/>
    </source>
</evidence>
<dbReference type="AlphaFoldDB" id="A0A8T7M229"/>
<accession>A0A8T7M229</accession>
<dbReference type="GO" id="GO:0008443">
    <property type="term" value="F:phosphofructokinase activity"/>
    <property type="evidence" value="ECO:0007669"/>
    <property type="project" value="TreeGrafter"/>
</dbReference>
<dbReference type="PANTHER" id="PTHR46566:SF5">
    <property type="entry name" value="1-PHOSPHOFRUCTOKINASE"/>
    <property type="match status" value="1"/>
</dbReference>
<evidence type="ECO:0000256" key="6">
    <source>
        <dbReference type="PIRNR" id="PIRNR000535"/>
    </source>
</evidence>
<dbReference type="GO" id="GO:0005524">
    <property type="term" value="F:ATP binding"/>
    <property type="evidence" value="ECO:0007669"/>
    <property type="project" value="UniProtKB-KW"/>
</dbReference>
<dbReference type="NCBIfam" id="TIGR03168">
    <property type="entry name" value="1-PFK"/>
    <property type="match status" value="1"/>
</dbReference>
<evidence type="ECO:0000256" key="1">
    <source>
        <dbReference type="ARBA" id="ARBA00010688"/>
    </source>
</evidence>
<dbReference type="EC" id="2.7.1.-" evidence="8"/>
<proteinExistence type="inferred from homology"/>
<organism evidence="8 10">
    <name type="scientific">Candidatus Chlorohelix allophototropha</name>
    <dbReference type="NCBI Taxonomy" id="3003348"/>
    <lineage>
        <taxon>Bacteria</taxon>
        <taxon>Bacillati</taxon>
        <taxon>Chloroflexota</taxon>
        <taxon>Chloroflexia</taxon>
        <taxon>Candidatus Chloroheliales</taxon>
        <taxon>Candidatus Chloroheliaceae</taxon>
        <taxon>Candidatus Chlorohelix</taxon>
    </lineage>
</organism>
<dbReference type="PROSITE" id="PS00583">
    <property type="entry name" value="PFKB_KINASES_1"/>
    <property type="match status" value="1"/>
</dbReference>
<evidence type="ECO:0000313" key="11">
    <source>
        <dbReference type="Proteomes" id="UP001431572"/>
    </source>
</evidence>
<keyword evidence="3" id="KW-0547">Nucleotide-binding</keyword>
<dbReference type="SUPFAM" id="SSF53613">
    <property type="entry name" value="Ribokinase-like"/>
    <property type="match status" value="1"/>
</dbReference>
<dbReference type="Pfam" id="PF00294">
    <property type="entry name" value="PfkB"/>
    <property type="match status" value="1"/>
</dbReference>
<dbReference type="InterPro" id="IPR002173">
    <property type="entry name" value="Carboh/pur_kinase_PfkB_CS"/>
</dbReference>
<keyword evidence="11" id="KW-1185">Reference proteome</keyword>
<dbReference type="InterPro" id="IPR029056">
    <property type="entry name" value="Ribokinase-like"/>
</dbReference>
<comment type="similarity">
    <text evidence="1">Belongs to the carbohydrate kinase PfkB family.</text>
</comment>
<evidence type="ECO:0000313" key="8">
    <source>
        <dbReference type="EMBL" id="NWJ44285.1"/>
    </source>
</evidence>
<keyword evidence="2 6" id="KW-0808">Transferase</keyword>
<dbReference type="PANTHER" id="PTHR46566">
    <property type="entry name" value="1-PHOSPHOFRUCTOKINASE-RELATED"/>
    <property type="match status" value="1"/>
</dbReference>
<dbReference type="Gene3D" id="3.40.1190.20">
    <property type="match status" value="1"/>
</dbReference>
<dbReference type="EMBL" id="CP128399">
    <property type="protein sequence ID" value="WJW66180.1"/>
    <property type="molecule type" value="Genomic_DNA"/>
</dbReference>
<evidence type="ECO:0000256" key="3">
    <source>
        <dbReference type="ARBA" id="ARBA00022741"/>
    </source>
</evidence>
<dbReference type="EMBL" id="JACATZ010000001">
    <property type="protein sequence ID" value="NWJ44285.1"/>
    <property type="molecule type" value="Genomic_DNA"/>
</dbReference>
<feature type="domain" description="Carbohydrate kinase PfkB" evidence="7">
    <location>
        <begin position="17"/>
        <end position="294"/>
    </location>
</feature>
<evidence type="ECO:0000313" key="10">
    <source>
        <dbReference type="Proteomes" id="UP000521676"/>
    </source>
</evidence>
<dbReference type="InterPro" id="IPR017583">
    <property type="entry name" value="Tagatose/fructose_Pkinase"/>
</dbReference>
<dbReference type="GO" id="GO:0005829">
    <property type="term" value="C:cytosol"/>
    <property type="evidence" value="ECO:0007669"/>
    <property type="project" value="TreeGrafter"/>
</dbReference>
<gene>
    <name evidence="8" type="ORF">HXX08_00255</name>
    <name evidence="9" type="ORF">OZ401_001970</name>
</gene>
<evidence type="ECO:0000256" key="2">
    <source>
        <dbReference type="ARBA" id="ARBA00022679"/>
    </source>
</evidence>
<evidence type="ECO:0000313" key="9">
    <source>
        <dbReference type="EMBL" id="WJW66180.1"/>
    </source>
</evidence>
<dbReference type="PIRSF" id="PIRSF000535">
    <property type="entry name" value="1PFK/6PFK/LacC"/>
    <property type="match status" value="1"/>
</dbReference>
<dbReference type="Proteomes" id="UP000521676">
    <property type="component" value="Unassembled WGS sequence"/>
</dbReference>
<dbReference type="Proteomes" id="UP001431572">
    <property type="component" value="Chromosome 1"/>
</dbReference>